<dbReference type="GO" id="GO:0005829">
    <property type="term" value="C:cytosol"/>
    <property type="evidence" value="ECO:0007669"/>
    <property type="project" value="TreeGrafter"/>
</dbReference>
<dbReference type="Gene3D" id="3.40.50.10900">
    <property type="entry name" value="PAC-like subunit"/>
    <property type="match status" value="1"/>
</dbReference>
<proteinExistence type="inferred from homology"/>
<dbReference type="InterPro" id="IPR038389">
    <property type="entry name" value="PSMG2_sf"/>
</dbReference>
<evidence type="ECO:0000256" key="1">
    <source>
        <dbReference type="ARBA" id="ARBA00019186"/>
    </source>
</evidence>
<reference evidence="6" key="1">
    <citation type="submission" date="2016-05" db="EMBL/GenBank/DDBJ databases">
        <title>Comparative genomics of biotechnologically important yeasts.</title>
        <authorList>
            <consortium name="DOE Joint Genome Institute"/>
            <person name="Riley R."/>
            <person name="Haridas S."/>
            <person name="Wolfe K.H."/>
            <person name="Lopes M.R."/>
            <person name="Hittinger C.T."/>
            <person name="Goker M."/>
            <person name="Salamov A."/>
            <person name="Wisecaver J."/>
            <person name="Long T.M."/>
            <person name="Aerts A.L."/>
            <person name="Barry K."/>
            <person name="Choi C."/>
            <person name="Clum A."/>
            <person name="Coughlan A.Y."/>
            <person name="Deshpande S."/>
            <person name="Douglass A.P."/>
            <person name="Hanson S.J."/>
            <person name="Klenk H.-P."/>
            <person name="Labutti K."/>
            <person name="Lapidus A."/>
            <person name="Lindquist E."/>
            <person name="Lipzen A."/>
            <person name="Meier-Kolthoff J.P."/>
            <person name="Ohm R.A."/>
            <person name="Otillar R.P."/>
            <person name="Pangilinan J."/>
            <person name="Peng Y."/>
            <person name="Rokas A."/>
            <person name="Rosa C.A."/>
            <person name="Scheuner C."/>
            <person name="Sibirny A.A."/>
            <person name="Slot J.C."/>
            <person name="Stielow J.B."/>
            <person name="Sun H."/>
            <person name="Kurtzman C.P."/>
            <person name="Blackwell M."/>
            <person name="Grigoriev I.V."/>
            <person name="Jeffries T.W."/>
        </authorList>
    </citation>
    <scope>NUCLEOTIDE SEQUENCE [LARGE SCALE GENOMIC DNA]</scope>
    <source>
        <strain evidence="6">DSM 1968</strain>
    </source>
</reference>
<evidence type="ECO:0000256" key="2">
    <source>
        <dbReference type="ARBA" id="ARBA00023186"/>
    </source>
</evidence>
<dbReference type="FunCoup" id="A0A1D2VAD5">
    <property type="interactions" value="116"/>
</dbReference>
<organism evidence="5 6">
    <name type="scientific">Ascoidea rubescens DSM 1968</name>
    <dbReference type="NCBI Taxonomy" id="1344418"/>
    <lineage>
        <taxon>Eukaryota</taxon>
        <taxon>Fungi</taxon>
        <taxon>Dikarya</taxon>
        <taxon>Ascomycota</taxon>
        <taxon>Saccharomycotina</taxon>
        <taxon>Saccharomycetes</taxon>
        <taxon>Ascoideaceae</taxon>
        <taxon>Ascoidea</taxon>
    </lineage>
</organism>
<comment type="subunit">
    <text evidence="4">Component of the 20S proteasome chaperone.</text>
</comment>
<dbReference type="RefSeq" id="XP_020044953.1">
    <property type="nucleotide sequence ID" value="XM_020195291.1"/>
</dbReference>
<dbReference type="Pfam" id="PF09754">
    <property type="entry name" value="PAC2"/>
    <property type="match status" value="1"/>
</dbReference>
<accession>A0A1D2VAD5</accession>
<protein>
    <recommendedName>
        <fullName evidence="1 4">Proteasome assembly chaperone 2</fullName>
    </recommendedName>
</protein>
<keyword evidence="6" id="KW-1185">Reference proteome</keyword>
<evidence type="ECO:0000313" key="6">
    <source>
        <dbReference type="Proteomes" id="UP000095038"/>
    </source>
</evidence>
<dbReference type="EMBL" id="KV454490">
    <property type="protein sequence ID" value="ODV58646.1"/>
    <property type="molecule type" value="Genomic_DNA"/>
</dbReference>
<dbReference type="InParanoid" id="A0A1D2VAD5"/>
<dbReference type="PANTHER" id="PTHR12970">
    <property type="entry name" value="PROTEASOME ASSEMBLY CHAPERONE 2"/>
    <property type="match status" value="1"/>
</dbReference>
<dbReference type="InterPro" id="IPR019151">
    <property type="entry name" value="Proteasome_assmbl_chaperone_2"/>
</dbReference>
<keyword evidence="2 4" id="KW-0143">Chaperone</keyword>
<sequence length="266" mass="30154">MLLLNLFSPELAQLLHGSKLVLPAVSFANVPQLAVDLLLHNLNFKLVARLSNDYLYPFVSPIDTSLLVDSSNYNNELVSTSLEVFYSADYNLTTIQQRAPVLPGFTSLFISDVLINSLFKKFSFSEIIVLTSNDMGINFNNNNIFTFHENLNSIDSNSLKFIKTLKDQLFLIKDQNINLKIIEMFVYEGDNFDDAQILFKTLIKKYLFKDINYQSILSNNNKILEKVPKNQRQQHLTATGLIKPISWSGAYGDKPVPNSIEEGIFG</sequence>
<evidence type="ECO:0000313" key="5">
    <source>
        <dbReference type="EMBL" id="ODV58646.1"/>
    </source>
</evidence>
<dbReference type="PANTHER" id="PTHR12970:SF1">
    <property type="entry name" value="PROTEASOME ASSEMBLY CHAPERONE 2"/>
    <property type="match status" value="1"/>
</dbReference>
<dbReference type="STRING" id="1344418.A0A1D2VAD5"/>
<comment type="similarity">
    <text evidence="3 4">Belongs to the PSMG2 family.</text>
</comment>
<dbReference type="AlphaFoldDB" id="A0A1D2VAD5"/>
<dbReference type="PIRSF" id="PIRSF010044">
    <property type="entry name" value="UCP010044"/>
    <property type="match status" value="1"/>
</dbReference>
<dbReference type="SUPFAM" id="SSF159659">
    <property type="entry name" value="Cgl1923-like"/>
    <property type="match status" value="1"/>
</dbReference>
<gene>
    <name evidence="5" type="ORF">ASCRUDRAFT_9995</name>
</gene>
<dbReference type="InterPro" id="IPR016562">
    <property type="entry name" value="Proteasome_assmbl_chp_2_euk"/>
</dbReference>
<dbReference type="GO" id="GO:0005634">
    <property type="term" value="C:nucleus"/>
    <property type="evidence" value="ECO:0007669"/>
    <property type="project" value="TreeGrafter"/>
</dbReference>
<name>A0A1D2VAD5_9ASCO</name>
<dbReference type="Proteomes" id="UP000095038">
    <property type="component" value="Unassembled WGS sequence"/>
</dbReference>
<comment type="function">
    <text evidence="4">Involved in 20S proteasome assembly.</text>
</comment>
<evidence type="ECO:0000256" key="4">
    <source>
        <dbReference type="PIRNR" id="PIRNR010044"/>
    </source>
</evidence>
<dbReference type="GO" id="GO:0043248">
    <property type="term" value="P:proteasome assembly"/>
    <property type="evidence" value="ECO:0007669"/>
    <property type="project" value="TreeGrafter"/>
</dbReference>
<dbReference type="OrthoDB" id="10260712at2759"/>
<evidence type="ECO:0000256" key="3">
    <source>
        <dbReference type="ARBA" id="ARBA00025745"/>
    </source>
</evidence>
<dbReference type="GeneID" id="30968927"/>